<dbReference type="InterPro" id="IPR001867">
    <property type="entry name" value="OmpR/PhoB-type_DNA-bd"/>
</dbReference>
<dbReference type="SUPFAM" id="SSF48452">
    <property type="entry name" value="TPR-like"/>
    <property type="match status" value="1"/>
</dbReference>
<dbReference type="SMART" id="SM01043">
    <property type="entry name" value="BTAD"/>
    <property type="match status" value="1"/>
</dbReference>
<evidence type="ECO:0000256" key="2">
    <source>
        <dbReference type="ARBA" id="ARBA00023015"/>
    </source>
</evidence>
<dbReference type="Gene3D" id="1.25.40.10">
    <property type="entry name" value="Tetratricopeptide repeat domain"/>
    <property type="match status" value="1"/>
</dbReference>
<evidence type="ECO:0000259" key="5">
    <source>
        <dbReference type="SMART" id="SM00862"/>
    </source>
</evidence>
<organism evidence="7">
    <name type="scientific">Paenarthrobacter sp. AMU7</name>
    <dbReference type="NCBI Taxonomy" id="3162492"/>
    <lineage>
        <taxon>Bacteria</taxon>
        <taxon>Bacillati</taxon>
        <taxon>Actinomycetota</taxon>
        <taxon>Actinomycetes</taxon>
        <taxon>Micrococcales</taxon>
        <taxon>Micrococcaceae</taxon>
        <taxon>Paenarthrobacter</taxon>
    </lineage>
</organism>
<name>A0AB39YQ97_9MICC</name>
<dbReference type="InterPro" id="IPR051677">
    <property type="entry name" value="AfsR-DnrI-RedD_regulator"/>
</dbReference>
<accession>A0AB39YQ97</accession>
<dbReference type="AlphaFoldDB" id="A0AB39YQ97"/>
<dbReference type="EMBL" id="CP165735">
    <property type="protein sequence ID" value="XDV71076.1"/>
    <property type="molecule type" value="Genomic_DNA"/>
</dbReference>
<evidence type="ECO:0000256" key="4">
    <source>
        <dbReference type="ARBA" id="ARBA00023163"/>
    </source>
</evidence>
<dbReference type="GO" id="GO:0000160">
    <property type="term" value="P:phosphorelay signal transduction system"/>
    <property type="evidence" value="ECO:0007669"/>
    <property type="project" value="InterPro"/>
</dbReference>
<feature type="domain" description="Bacterial transcriptional activator" evidence="6">
    <location>
        <begin position="105"/>
        <end position="246"/>
    </location>
</feature>
<proteinExistence type="inferred from homology"/>
<protein>
    <submittedName>
        <fullName evidence="7">BTAD domain-containing putative transcriptional regulator</fullName>
    </submittedName>
</protein>
<dbReference type="PANTHER" id="PTHR35807:SF1">
    <property type="entry name" value="TRANSCRIPTIONAL REGULATOR REDD"/>
    <property type="match status" value="1"/>
</dbReference>
<comment type="similarity">
    <text evidence="1">Belongs to the AfsR/DnrI/RedD regulatory family.</text>
</comment>
<dbReference type="InterPro" id="IPR011990">
    <property type="entry name" value="TPR-like_helical_dom_sf"/>
</dbReference>
<dbReference type="InterPro" id="IPR005158">
    <property type="entry name" value="BTAD"/>
</dbReference>
<evidence type="ECO:0000256" key="3">
    <source>
        <dbReference type="ARBA" id="ARBA00023125"/>
    </source>
</evidence>
<dbReference type="GO" id="GO:0003677">
    <property type="term" value="F:DNA binding"/>
    <property type="evidence" value="ECO:0007669"/>
    <property type="project" value="UniProtKB-KW"/>
</dbReference>
<keyword evidence="3" id="KW-0238">DNA-binding</keyword>
<evidence type="ECO:0000259" key="6">
    <source>
        <dbReference type="SMART" id="SM01043"/>
    </source>
</evidence>
<dbReference type="CDD" id="cd15831">
    <property type="entry name" value="BTAD"/>
    <property type="match status" value="1"/>
</dbReference>
<dbReference type="Gene3D" id="1.10.10.10">
    <property type="entry name" value="Winged helix-like DNA-binding domain superfamily/Winged helix DNA-binding domain"/>
    <property type="match status" value="1"/>
</dbReference>
<dbReference type="SMART" id="SM00862">
    <property type="entry name" value="Trans_reg_C"/>
    <property type="match status" value="1"/>
</dbReference>
<dbReference type="InterPro" id="IPR036388">
    <property type="entry name" value="WH-like_DNA-bd_sf"/>
</dbReference>
<evidence type="ECO:0000313" key="7">
    <source>
        <dbReference type="EMBL" id="XDV71076.1"/>
    </source>
</evidence>
<dbReference type="Pfam" id="PF03704">
    <property type="entry name" value="BTAD"/>
    <property type="match status" value="1"/>
</dbReference>
<dbReference type="InterPro" id="IPR016032">
    <property type="entry name" value="Sig_transdc_resp-reg_C-effctor"/>
</dbReference>
<feature type="domain" description="OmpR/PhoB-type" evidence="5">
    <location>
        <begin position="18"/>
        <end position="98"/>
    </location>
</feature>
<keyword evidence="4" id="KW-0804">Transcription</keyword>
<keyword evidence="2" id="KW-0805">Transcription regulation</keyword>
<dbReference type="SUPFAM" id="SSF46894">
    <property type="entry name" value="C-terminal effector domain of the bipartite response regulators"/>
    <property type="match status" value="1"/>
</dbReference>
<gene>
    <name evidence="7" type="ORF">ABQM86_19295</name>
</gene>
<evidence type="ECO:0000256" key="1">
    <source>
        <dbReference type="ARBA" id="ARBA00005820"/>
    </source>
</evidence>
<reference evidence="7" key="1">
    <citation type="submission" date="2024-07" db="EMBL/GenBank/DDBJ databases">
        <authorList>
            <person name="Li J."/>
            <person name="Wei H."/>
            <person name="Ma J."/>
        </authorList>
    </citation>
    <scope>NUCLEOTIDE SEQUENCE</scope>
    <source>
        <strain evidence="7">AMU7</strain>
    </source>
</reference>
<sequence length="626" mass="67174">MSTPQIRVLGPIEVSVDGVRLELSKRRHREIIAILVALRGRAIPTADLAEELWDGMPPNGAVGAIRSFVGELRRILEPHRKPRTLASVLVTVADGYALRLDADAVDAWRFETTVARAVGADPADADSRLSAALAEWNGSPYQEFSERPWAVPEATRLSGLRQTAVERCAEARLADARPNEAAAILETHVTANPWREEGWRLLALALYRSRRQGDALAVLRKARRQLSDELGLDLSPALADLETRILRRDPQLDRPEPANLAPIASAYSSGGVRAQLEASNAVLGSLAVAGDLQTARQQRLAAIKAAAGLNDPELAARIIGGYDVPGIWTRTDDPAAAAAVVAAAEAALAPPAHLSDRSRARLLATIAMESRGTASRQAEAAEAVALARNVGDSHLLCFALSAHFMQAFAYAGLAKHRDDIGRQLIATAFDADSPTFEINGRLIRMQALCALSDVDSALREANAVDQLAVRHERPLAAVFTQWFRWTFLDGGATPPVPEEMPGFSEGILAFASFTRQLRNGEELVDGDFGPYEPWVRPLLLLRSGHQTMAATALRQLSDPPRDLLLEATWCVMAQTACELREPSMIGRALTALTPASGERAAGSGVVDAGSVDHYLGMLRAAGAGPG</sequence>
<dbReference type="RefSeq" id="WP_280624173.1">
    <property type="nucleotide sequence ID" value="NZ_CP165735.1"/>
</dbReference>
<dbReference type="GO" id="GO:0006355">
    <property type="term" value="P:regulation of DNA-templated transcription"/>
    <property type="evidence" value="ECO:0007669"/>
    <property type="project" value="InterPro"/>
</dbReference>
<dbReference type="PANTHER" id="PTHR35807">
    <property type="entry name" value="TRANSCRIPTIONAL REGULATOR REDD-RELATED"/>
    <property type="match status" value="1"/>
</dbReference>